<keyword evidence="3 7" id="KW-0808">Transferase</keyword>
<sequence>MVATITRASWRDISWMRQGMPLCVRVDRRVAGDLIRLLRARGFLRRDLKISRVETRVLIPIEESGVEYLKGLLSGVEHELVECNPPAVARRAFAYIPSYDVIGDVAIVRSRILESISGEEVASTLRAIHPGLKSIYVVEETVGEYRTMVLRHLWGEKKEYAEAREYGLIFRVPLGRAYYNPRLAEEHHRIAEVTRDGEVVLDMFCGVGGFSIHIASLRDAFVVANDKNPEAYKHVVINIKLNSRRLKGVIYPLNHDALNLPNIVEGEVFDRIIANNPTRSLDFTPVYRHLLRRGGVLHLYVLSSDIATTYDIIQEKLSDFSIEGHRLVLEHSPRTGVFRVDLVKR</sequence>
<dbReference type="CDD" id="cd02440">
    <property type="entry name" value="AdoMet_MTases"/>
    <property type="match status" value="1"/>
</dbReference>
<evidence type="ECO:0000313" key="7">
    <source>
        <dbReference type="EMBL" id="HHP67947.1"/>
    </source>
</evidence>
<feature type="domain" description="SAM-dependent methyltransferase TRM5/TYW2-type" evidence="6">
    <location>
        <begin position="99"/>
        <end position="345"/>
    </location>
</feature>
<dbReference type="GO" id="GO:0008175">
    <property type="term" value="F:tRNA methyltransferase activity"/>
    <property type="evidence" value="ECO:0007669"/>
    <property type="project" value="TreeGrafter"/>
</dbReference>
<keyword evidence="1" id="KW-0963">Cytoplasm</keyword>
<dbReference type="Pfam" id="PF18093">
    <property type="entry name" value="Trm5_N"/>
    <property type="match status" value="1"/>
</dbReference>
<reference evidence="7" key="1">
    <citation type="journal article" date="2020" name="mSystems">
        <title>Genome- and Community-Level Interaction Insights into Carbon Utilization and Element Cycling Functions of Hydrothermarchaeota in Hydrothermal Sediment.</title>
        <authorList>
            <person name="Zhou Z."/>
            <person name="Liu Y."/>
            <person name="Xu W."/>
            <person name="Pan J."/>
            <person name="Luo Z.H."/>
            <person name="Li M."/>
        </authorList>
    </citation>
    <scope>NUCLEOTIDE SEQUENCE [LARGE SCALE GENOMIC DNA]</scope>
    <source>
        <strain evidence="7">SpSt-110</strain>
    </source>
</reference>
<dbReference type="PANTHER" id="PTHR23245">
    <property type="entry name" value="TRNA METHYLTRANSFERASE"/>
    <property type="match status" value="1"/>
</dbReference>
<name>A0A7J3XZ24_9CREN</name>
<accession>A0A7J3XZ24</accession>
<dbReference type="GO" id="GO:0002939">
    <property type="term" value="P:tRNA N1-guanine methylation"/>
    <property type="evidence" value="ECO:0007669"/>
    <property type="project" value="TreeGrafter"/>
</dbReference>
<keyword evidence="4" id="KW-0949">S-adenosyl-L-methionine</keyword>
<evidence type="ECO:0000259" key="6">
    <source>
        <dbReference type="PROSITE" id="PS51684"/>
    </source>
</evidence>
<evidence type="ECO:0000256" key="5">
    <source>
        <dbReference type="ARBA" id="ARBA00022694"/>
    </source>
</evidence>
<dbReference type="AlphaFoldDB" id="A0A7J3XZ24"/>
<organism evidence="7">
    <name type="scientific">Thermogladius calderae</name>
    <dbReference type="NCBI Taxonomy" id="1200300"/>
    <lineage>
        <taxon>Archaea</taxon>
        <taxon>Thermoproteota</taxon>
        <taxon>Thermoprotei</taxon>
        <taxon>Desulfurococcales</taxon>
        <taxon>Desulfurococcaceae</taxon>
        <taxon>Thermogladius</taxon>
    </lineage>
</organism>
<dbReference type="Gene3D" id="3.40.50.150">
    <property type="entry name" value="Vaccinia Virus protein VP39"/>
    <property type="match status" value="1"/>
</dbReference>
<dbReference type="PROSITE" id="PS51684">
    <property type="entry name" value="SAM_MT_TRM5_TYW2"/>
    <property type="match status" value="1"/>
</dbReference>
<protein>
    <submittedName>
        <fullName evidence="7">Methyltransferase</fullName>
    </submittedName>
</protein>
<dbReference type="Gene3D" id="3.30.70.2580">
    <property type="match status" value="1"/>
</dbReference>
<dbReference type="InterPro" id="IPR030382">
    <property type="entry name" value="MeTrfase_TRM5/TYW2"/>
</dbReference>
<keyword evidence="2 7" id="KW-0489">Methyltransferase</keyword>
<dbReference type="InterPro" id="IPR029063">
    <property type="entry name" value="SAM-dependent_MTases_sf"/>
</dbReference>
<evidence type="ECO:0000256" key="4">
    <source>
        <dbReference type="ARBA" id="ARBA00022691"/>
    </source>
</evidence>
<dbReference type="GO" id="GO:0005737">
    <property type="term" value="C:cytoplasm"/>
    <property type="evidence" value="ECO:0007669"/>
    <property type="project" value="TreeGrafter"/>
</dbReference>
<evidence type="ECO:0000256" key="3">
    <source>
        <dbReference type="ARBA" id="ARBA00022679"/>
    </source>
</evidence>
<dbReference type="Pfam" id="PF02475">
    <property type="entry name" value="TRM5-TYW2_MTfase"/>
    <property type="match status" value="1"/>
</dbReference>
<dbReference type="PANTHER" id="PTHR23245:SF36">
    <property type="entry name" value="TRNA (GUANINE(37)-N1)-METHYLTRANSFERASE"/>
    <property type="match status" value="1"/>
</dbReference>
<evidence type="ECO:0000256" key="2">
    <source>
        <dbReference type="ARBA" id="ARBA00022603"/>
    </source>
</evidence>
<dbReference type="InterPro" id="IPR056743">
    <property type="entry name" value="TRM5-TYW2-like_MTfase"/>
</dbReference>
<proteinExistence type="predicted"/>
<comment type="caution">
    <text evidence="7">The sequence shown here is derived from an EMBL/GenBank/DDBJ whole genome shotgun (WGS) entry which is preliminary data.</text>
</comment>
<dbReference type="SUPFAM" id="SSF53335">
    <property type="entry name" value="S-adenosyl-L-methionine-dependent methyltransferases"/>
    <property type="match status" value="1"/>
</dbReference>
<keyword evidence="5" id="KW-0819">tRNA processing</keyword>
<dbReference type="EMBL" id="DRYK01000055">
    <property type="protein sequence ID" value="HHP67947.1"/>
    <property type="molecule type" value="Genomic_DNA"/>
</dbReference>
<dbReference type="Gene3D" id="3.30.300.110">
    <property type="entry name" value="Met-10+ protein-like domains"/>
    <property type="match status" value="1"/>
</dbReference>
<dbReference type="InterPro" id="IPR040601">
    <property type="entry name" value="Trm5a/b_N"/>
</dbReference>
<gene>
    <name evidence="7" type="ORF">ENM60_04060</name>
</gene>
<evidence type="ECO:0000256" key="1">
    <source>
        <dbReference type="ARBA" id="ARBA00022490"/>
    </source>
</evidence>